<name>C7N777_SLAHD</name>
<accession>C7N777</accession>
<proteinExistence type="predicted"/>
<evidence type="ECO:0000313" key="2">
    <source>
        <dbReference type="Proteomes" id="UP000002026"/>
    </source>
</evidence>
<sequence>MVAEDSAITIALHITVTVRRMFSDVPRSGNRILAGPFGFWPSLATAGNSSRVSVGNAEKLLYQDFCCRTYYSMRKHRMADVGSVLRYLTKSQQISAYMTSDIWRIPTIVEGPGQFGEGERA</sequence>
<reference evidence="1 2" key="1">
    <citation type="journal article" date="2009" name="Stand. Genomic Sci.">
        <title>Complete genome sequence of Slackia heliotrinireducens type strain (RHS 1).</title>
        <authorList>
            <person name="Pukall R."/>
            <person name="Lapidus A."/>
            <person name="Nolan M."/>
            <person name="Copeland A."/>
            <person name="Glavina Del Rio T."/>
            <person name="Lucas S."/>
            <person name="Chen F."/>
            <person name="Tice H."/>
            <person name="Cheng J.F."/>
            <person name="Chertkov O."/>
            <person name="Bruce D."/>
            <person name="Goodwin L."/>
            <person name="Kuske C."/>
            <person name="Brettin T."/>
            <person name="Detter J.C."/>
            <person name="Han C."/>
            <person name="Pitluck S."/>
            <person name="Pati A."/>
            <person name="Mavrommatis K."/>
            <person name="Ivanova N."/>
            <person name="Ovchinnikova G."/>
            <person name="Chen A."/>
            <person name="Palaniappan K."/>
            <person name="Schneider S."/>
            <person name="Rohde M."/>
            <person name="Chain P."/>
            <person name="D'haeseleer P."/>
            <person name="Goker M."/>
            <person name="Bristow J."/>
            <person name="Eisen J.A."/>
            <person name="Markowitz V."/>
            <person name="Kyrpides N.C."/>
            <person name="Klenk H.P."/>
            <person name="Hugenholtz P."/>
        </authorList>
    </citation>
    <scope>NUCLEOTIDE SEQUENCE [LARGE SCALE GENOMIC DNA]</scope>
    <source>
        <strain evidence="2">ATCC 29202 / DSM 20476 / NCTC 11029 / RHS 1</strain>
    </source>
</reference>
<keyword evidence="2" id="KW-1185">Reference proteome</keyword>
<dbReference type="HOGENOM" id="CLU_2036504_0_0_11"/>
<gene>
    <name evidence="1" type="ordered locus">Shel_17430</name>
</gene>
<dbReference type="EMBL" id="CP001684">
    <property type="protein sequence ID" value="ACV22762.1"/>
    <property type="molecule type" value="Genomic_DNA"/>
</dbReference>
<dbReference type="KEGG" id="shi:Shel_17430"/>
<organism evidence="1 2">
    <name type="scientific">Slackia heliotrinireducens (strain ATCC 29202 / DSM 20476 / NCTC 11029 / RHS 1)</name>
    <name type="common">Peptococcus heliotrinreducens</name>
    <dbReference type="NCBI Taxonomy" id="471855"/>
    <lineage>
        <taxon>Bacteria</taxon>
        <taxon>Bacillati</taxon>
        <taxon>Actinomycetota</taxon>
        <taxon>Coriobacteriia</taxon>
        <taxon>Eggerthellales</taxon>
        <taxon>Eggerthellaceae</taxon>
        <taxon>Slackia</taxon>
    </lineage>
</organism>
<protein>
    <submittedName>
        <fullName evidence="1">Uncharacterized protein</fullName>
    </submittedName>
</protein>
<dbReference type="STRING" id="471855.Shel_17430"/>
<dbReference type="Proteomes" id="UP000002026">
    <property type="component" value="Chromosome"/>
</dbReference>
<dbReference type="AlphaFoldDB" id="C7N777"/>
<evidence type="ECO:0000313" key="1">
    <source>
        <dbReference type="EMBL" id="ACV22762.1"/>
    </source>
</evidence>